<feature type="transmembrane region" description="Helical" evidence="1">
    <location>
        <begin position="52"/>
        <end position="72"/>
    </location>
</feature>
<evidence type="ECO:0000313" key="2">
    <source>
        <dbReference type="EMBL" id="MEE6262640.1"/>
    </source>
</evidence>
<proteinExistence type="predicted"/>
<keyword evidence="1" id="KW-1133">Transmembrane helix</keyword>
<evidence type="ECO:0000313" key="3">
    <source>
        <dbReference type="Proteomes" id="UP001332243"/>
    </source>
</evidence>
<dbReference type="EMBL" id="JAZGQK010000030">
    <property type="protein sequence ID" value="MEE6262640.1"/>
    <property type="molecule type" value="Genomic_DNA"/>
</dbReference>
<dbReference type="Proteomes" id="UP001332243">
    <property type="component" value="Unassembled WGS sequence"/>
</dbReference>
<gene>
    <name evidence="2" type="ORF">V1633_29585</name>
</gene>
<accession>A0ABU7S1T0</accession>
<organism evidence="2 3">
    <name type="scientific">Plantactinospora sonchi</name>
    <dbReference type="NCBI Taxonomy" id="1544735"/>
    <lineage>
        <taxon>Bacteria</taxon>
        <taxon>Bacillati</taxon>
        <taxon>Actinomycetota</taxon>
        <taxon>Actinomycetes</taxon>
        <taxon>Micromonosporales</taxon>
        <taxon>Micromonosporaceae</taxon>
        <taxon>Plantactinospora</taxon>
    </lineage>
</organism>
<sequence length="73" mass="7625">MAVLPSGSDVLAQDSLSALLLPFWQLVIGGFVLLALVTSVHRLARRGRSRMTTGLLVTASVIVGLAVVGVLLQ</sequence>
<reference evidence="2 3" key="1">
    <citation type="submission" date="2024-01" db="EMBL/GenBank/DDBJ databases">
        <title>Genome insights into Plantactinospora sonchi sp. nov.</title>
        <authorList>
            <person name="Wang L."/>
        </authorList>
    </citation>
    <scope>NUCLEOTIDE SEQUENCE [LARGE SCALE GENOMIC DNA]</scope>
    <source>
        <strain evidence="2 3">NEAU-QY2</strain>
    </source>
</reference>
<keyword evidence="3" id="KW-1185">Reference proteome</keyword>
<keyword evidence="1" id="KW-0472">Membrane</keyword>
<evidence type="ECO:0000256" key="1">
    <source>
        <dbReference type="SAM" id="Phobius"/>
    </source>
</evidence>
<protein>
    <submittedName>
        <fullName evidence="2">Uncharacterized protein</fullName>
    </submittedName>
</protein>
<feature type="transmembrane region" description="Helical" evidence="1">
    <location>
        <begin position="20"/>
        <end position="40"/>
    </location>
</feature>
<name>A0ABU7S1T0_9ACTN</name>
<comment type="caution">
    <text evidence="2">The sequence shown here is derived from an EMBL/GenBank/DDBJ whole genome shotgun (WGS) entry which is preliminary data.</text>
</comment>
<dbReference type="RefSeq" id="WP_331217571.1">
    <property type="nucleotide sequence ID" value="NZ_JAZGQK010000030.1"/>
</dbReference>
<keyword evidence="1" id="KW-0812">Transmembrane</keyword>